<evidence type="ECO:0000313" key="2">
    <source>
        <dbReference type="Proteomes" id="UP000482960"/>
    </source>
</evidence>
<reference evidence="1 2" key="2">
    <citation type="submission" date="2020-03" db="EMBL/GenBank/DDBJ databases">
        <authorList>
            <person name="Ichikawa N."/>
            <person name="Kimura A."/>
            <person name="Kitahashi Y."/>
            <person name="Uohara A."/>
        </authorList>
    </citation>
    <scope>NUCLEOTIDE SEQUENCE [LARGE SCALE GENOMIC DNA]</scope>
    <source>
        <strain evidence="1 2">NBRC 108638</strain>
    </source>
</reference>
<dbReference type="Proteomes" id="UP000482960">
    <property type="component" value="Unassembled WGS sequence"/>
</dbReference>
<evidence type="ECO:0000313" key="1">
    <source>
        <dbReference type="EMBL" id="GFJ96423.1"/>
    </source>
</evidence>
<protein>
    <recommendedName>
        <fullName evidence="3">Ferredoxin</fullName>
    </recommendedName>
</protein>
<evidence type="ECO:0008006" key="3">
    <source>
        <dbReference type="Google" id="ProtNLM"/>
    </source>
</evidence>
<dbReference type="RefSeq" id="WP_173086095.1">
    <property type="nucleotide sequence ID" value="NZ_BAABJB010000037.1"/>
</dbReference>
<name>A0A6V8LGP7_9ACTN</name>
<reference evidence="1 2" key="1">
    <citation type="submission" date="2020-03" db="EMBL/GenBank/DDBJ databases">
        <title>Whole genome shotgun sequence of Phytohabitans rumicis NBRC 108638.</title>
        <authorList>
            <person name="Komaki H."/>
            <person name="Tamura T."/>
        </authorList>
    </citation>
    <scope>NUCLEOTIDE SEQUENCE [LARGE SCALE GENOMIC DNA]</scope>
    <source>
        <strain evidence="1 2">NBRC 108638</strain>
    </source>
</reference>
<accession>A0A6V8LGP7</accession>
<dbReference type="EMBL" id="BLPG01000002">
    <property type="protein sequence ID" value="GFJ96423.1"/>
    <property type="molecule type" value="Genomic_DNA"/>
</dbReference>
<proteinExistence type="predicted"/>
<keyword evidence="2" id="KW-1185">Reference proteome</keyword>
<gene>
    <name evidence="1" type="ORF">Prum_100650</name>
</gene>
<organism evidence="1 2">
    <name type="scientific">Phytohabitans rumicis</name>
    <dbReference type="NCBI Taxonomy" id="1076125"/>
    <lineage>
        <taxon>Bacteria</taxon>
        <taxon>Bacillati</taxon>
        <taxon>Actinomycetota</taxon>
        <taxon>Actinomycetes</taxon>
        <taxon>Micromonosporales</taxon>
        <taxon>Micromonosporaceae</taxon>
    </lineage>
</organism>
<comment type="caution">
    <text evidence="1">The sequence shown here is derived from an EMBL/GenBank/DDBJ whole genome shotgun (WGS) entry which is preliminary data.</text>
</comment>
<sequence>MSETRTLDDRRAYLEGGLVDLACGHCSAWVRVKKSSPPHTSVQWSREAVRACAEFAGSATPNALIRTCARLRDSIEHAARAGYLEQE</sequence>
<dbReference type="AlphaFoldDB" id="A0A6V8LGP7"/>